<dbReference type="InterPro" id="IPR011004">
    <property type="entry name" value="Trimer_LpxA-like_sf"/>
</dbReference>
<dbReference type="AlphaFoldDB" id="A0A1E4S0Q4"/>
<dbReference type="Proteomes" id="UP000094389">
    <property type="component" value="Unassembled WGS sequence"/>
</dbReference>
<dbReference type="GeneID" id="30990878"/>
<dbReference type="InterPro" id="IPR001451">
    <property type="entry name" value="Hexapep"/>
</dbReference>
<gene>
    <name evidence="4" type="ORF">CYBJADRAFT_173586</name>
</gene>
<dbReference type="Gene3D" id="2.160.10.10">
    <property type="entry name" value="Hexapeptide repeat proteins"/>
    <property type="match status" value="1"/>
</dbReference>
<dbReference type="Pfam" id="PF00132">
    <property type="entry name" value="Hexapep"/>
    <property type="match status" value="1"/>
</dbReference>
<dbReference type="RefSeq" id="XP_020070114.1">
    <property type="nucleotide sequence ID" value="XM_020216482.1"/>
</dbReference>
<proteinExistence type="inferred from homology"/>
<evidence type="ECO:0000256" key="1">
    <source>
        <dbReference type="ARBA" id="ARBA00007274"/>
    </source>
</evidence>
<feature type="domain" description="Maltose/galactoside acetyltransferase" evidence="3">
    <location>
        <begin position="29"/>
        <end position="89"/>
    </location>
</feature>
<name>A0A1E4S0Q4_CYBJN</name>
<dbReference type="Pfam" id="PF12464">
    <property type="entry name" value="Mac"/>
    <property type="match status" value="1"/>
</dbReference>
<dbReference type="EMBL" id="KV453932">
    <property type="protein sequence ID" value="ODV73075.1"/>
    <property type="molecule type" value="Genomic_DNA"/>
</dbReference>
<evidence type="ECO:0000256" key="2">
    <source>
        <dbReference type="ARBA" id="ARBA00022679"/>
    </source>
</evidence>
<comment type="similarity">
    <text evidence="1">Belongs to the transferase hexapeptide repeat family.</text>
</comment>
<protein>
    <recommendedName>
        <fullName evidence="3">Maltose/galactoside acetyltransferase domain-containing protein</fullName>
    </recommendedName>
</protein>
<evidence type="ECO:0000313" key="5">
    <source>
        <dbReference type="Proteomes" id="UP000094389"/>
    </source>
</evidence>
<sequence length="234" mass="26430">MAQRFSKDPELIDFAYSNLNGVPKGSDDYEKMISGMHYDCWAPELRIARVKRHEMARLYGDIHLKDKSEEEFTKERYDYICKVFGKVGKDVYMEPPFNVDYGFNISIGDYFYANFNMTILDCSIVKIGNYVQFGPNCVLTCATHHLDPVERCHKSNEWAREITIGDYVWLGSNVTILQGAVIGEGAVIGANTVVKAGQIIPPFSVCVGQPARVVRTIEGYEGRDKVGFRDLQSS</sequence>
<dbReference type="OMA" id="CVILDCN"/>
<dbReference type="CDD" id="cd03357">
    <property type="entry name" value="LbH_MAT_GAT"/>
    <property type="match status" value="1"/>
</dbReference>
<keyword evidence="5" id="KW-1185">Reference proteome</keyword>
<evidence type="ECO:0000259" key="3">
    <source>
        <dbReference type="SMART" id="SM01266"/>
    </source>
</evidence>
<keyword evidence="2" id="KW-0808">Transferase</keyword>
<dbReference type="SMART" id="SM01266">
    <property type="entry name" value="Mac"/>
    <property type="match status" value="1"/>
</dbReference>
<dbReference type="OrthoDB" id="25818at2759"/>
<accession>A0A1E4S0Q4</accession>
<dbReference type="PANTHER" id="PTHR23416">
    <property type="entry name" value="SIALIC ACID SYNTHASE-RELATED"/>
    <property type="match status" value="1"/>
</dbReference>
<dbReference type="InterPro" id="IPR051159">
    <property type="entry name" value="Hexapeptide_acetyltransf"/>
</dbReference>
<dbReference type="GO" id="GO:0016407">
    <property type="term" value="F:acetyltransferase activity"/>
    <property type="evidence" value="ECO:0007669"/>
    <property type="project" value="InterPro"/>
</dbReference>
<dbReference type="STRING" id="983966.A0A1E4S0Q4"/>
<dbReference type="InterPro" id="IPR024688">
    <property type="entry name" value="Mac_dom"/>
</dbReference>
<dbReference type="GO" id="GO:0008374">
    <property type="term" value="F:O-acyltransferase activity"/>
    <property type="evidence" value="ECO:0007669"/>
    <property type="project" value="TreeGrafter"/>
</dbReference>
<dbReference type="PANTHER" id="PTHR23416:SF54">
    <property type="entry name" value="ACETYLTRANSFERASE, CYSE_LACA_LPXA_NODL FAMILY (AFU_ORTHOLOGUE AFUA_2G08430)-RELATED"/>
    <property type="match status" value="1"/>
</dbReference>
<evidence type="ECO:0000313" key="4">
    <source>
        <dbReference type="EMBL" id="ODV73075.1"/>
    </source>
</evidence>
<dbReference type="SUPFAM" id="SSF51161">
    <property type="entry name" value="Trimeric LpxA-like enzymes"/>
    <property type="match status" value="1"/>
</dbReference>
<reference evidence="4 5" key="1">
    <citation type="journal article" date="2016" name="Proc. Natl. Acad. Sci. U.S.A.">
        <title>Comparative genomics of biotechnologically important yeasts.</title>
        <authorList>
            <person name="Riley R."/>
            <person name="Haridas S."/>
            <person name="Wolfe K.H."/>
            <person name="Lopes M.R."/>
            <person name="Hittinger C.T."/>
            <person name="Goeker M."/>
            <person name="Salamov A.A."/>
            <person name="Wisecaver J.H."/>
            <person name="Long T.M."/>
            <person name="Calvey C.H."/>
            <person name="Aerts A.L."/>
            <person name="Barry K.W."/>
            <person name="Choi C."/>
            <person name="Clum A."/>
            <person name="Coughlan A.Y."/>
            <person name="Deshpande S."/>
            <person name="Douglass A.P."/>
            <person name="Hanson S.J."/>
            <person name="Klenk H.-P."/>
            <person name="LaButti K.M."/>
            <person name="Lapidus A."/>
            <person name="Lindquist E.A."/>
            <person name="Lipzen A.M."/>
            <person name="Meier-Kolthoff J.P."/>
            <person name="Ohm R.A."/>
            <person name="Otillar R.P."/>
            <person name="Pangilinan J.L."/>
            <person name="Peng Y."/>
            <person name="Rokas A."/>
            <person name="Rosa C.A."/>
            <person name="Scheuner C."/>
            <person name="Sibirny A.A."/>
            <person name="Slot J.C."/>
            <person name="Stielow J.B."/>
            <person name="Sun H."/>
            <person name="Kurtzman C.P."/>
            <person name="Blackwell M."/>
            <person name="Grigoriev I.V."/>
            <person name="Jeffries T.W."/>
        </authorList>
    </citation>
    <scope>NUCLEOTIDE SEQUENCE [LARGE SCALE GENOMIC DNA]</scope>
    <source>
        <strain evidence="5">ATCC 18201 / CBS 1600 / BCRC 20928 / JCM 3617 / NBRC 0987 / NRRL Y-1542</strain>
    </source>
</reference>
<organism evidence="4 5">
    <name type="scientific">Cyberlindnera jadinii (strain ATCC 18201 / CBS 1600 / BCRC 20928 / JCM 3617 / NBRC 0987 / NRRL Y-1542)</name>
    <name type="common">Torula yeast</name>
    <name type="synonym">Candida utilis</name>
    <dbReference type="NCBI Taxonomy" id="983966"/>
    <lineage>
        <taxon>Eukaryota</taxon>
        <taxon>Fungi</taxon>
        <taxon>Dikarya</taxon>
        <taxon>Ascomycota</taxon>
        <taxon>Saccharomycotina</taxon>
        <taxon>Saccharomycetes</taxon>
        <taxon>Phaffomycetales</taxon>
        <taxon>Phaffomycetaceae</taxon>
        <taxon>Cyberlindnera</taxon>
    </lineage>
</organism>